<evidence type="ECO:0000256" key="4">
    <source>
        <dbReference type="ARBA" id="ARBA00023136"/>
    </source>
</evidence>
<dbReference type="Pfam" id="PF06629">
    <property type="entry name" value="MipA"/>
    <property type="match status" value="1"/>
</dbReference>
<dbReference type="RefSeq" id="WP_100280568.1">
    <property type="nucleotide sequence ID" value="NZ_CP024923.1"/>
</dbReference>
<dbReference type="Proteomes" id="UP000229081">
    <property type="component" value="Chromosome"/>
</dbReference>
<sequence>MIKTLLAVAAIPALFLSTAAAAQDEDQPREPRRFRVALGPQVLPSYPGSDKLLVAPFWDISVSRGDRPFLFESADESPGVPLIRTSSFAIGPAFNLEGSRRRNETDLPVDEVGVSIEAGGFAELWLGSAVRARGELRKGVTGHKALIGNVSLDYVARDGDKWLFAVGPRVALSDRKYQEAYFGVNAAASARTGLAPYSPGGGVHAVGAAASALYQLDESWGISGYAKYDRLVSDAADSPIVRAIGSRNQLSGGAALTFTFGGGR</sequence>
<dbReference type="AlphaFoldDB" id="A0A2K8MDY2"/>
<evidence type="ECO:0000256" key="1">
    <source>
        <dbReference type="ARBA" id="ARBA00004442"/>
    </source>
</evidence>
<accession>A0A2K8MDY2</accession>
<comment type="subcellular location">
    <subcellularLocation>
        <location evidence="1">Cell outer membrane</location>
    </subcellularLocation>
</comment>
<dbReference type="InterPro" id="IPR010583">
    <property type="entry name" value="MipA"/>
</dbReference>
<evidence type="ECO:0000256" key="2">
    <source>
        <dbReference type="ARBA" id="ARBA00005722"/>
    </source>
</evidence>
<dbReference type="PANTHER" id="PTHR38776">
    <property type="entry name" value="MLTA-INTERACTING PROTEIN-RELATED"/>
    <property type="match status" value="1"/>
</dbReference>
<name>A0A2K8MDY2_9SPHN</name>
<evidence type="ECO:0008006" key="9">
    <source>
        <dbReference type="Google" id="ProtNLM"/>
    </source>
</evidence>
<protein>
    <recommendedName>
        <fullName evidence="9">MipA/OmpV family protein</fullName>
    </recommendedName>
</protein>
<reference evidence="7 8" key="1">
    <citation type="submission" date="2017-11" db="EMBL/GenBank/DDBJ databases">
        <title>Complete genome sequence of Sphingomonas sp. Strain Cra20, a psychrotolerant potential plant growth promoting rhizobacteria.</title>
        <authorList>
            <person name="Luo Y."/>
        </authorList>
    </citation>
    <scope>NUCLEOTIDE SEQUENCE [LARGE SCALE GENOMIC DNA]</scope>
    <source>
        <strain evidence="7 8">Cra20</strain>
    </source>
</reference>
<evidence type="ECO:0000313" key="7">
    <source>
        <dbReference type="EMBL" id="ATY30756.1"/>
    </source>
</evidence>
<dbReference type="EMBL" id="CP024923">
    <property type="protein sequence ID" value="ATY30756.1"/>
    <property type="molecule type" value="Genomic_DNA"/>
</dbReference>
<evidence type="ECO:0000256" key="3">
    <source>
        <dbReference type="ARBA" id="ARBA00022729"/>
    </source>
</evidence>
<organism evidence="7 8">
    <name type="scientific">Sphingomonas psychrotolerans</name>
    <dbReference type="NCBI Taxonomy" id="1327635"/>
    <lineage>
        <taxon>Bacteria</taxon>
        <taxon>Pseudomonadati</taxon>
        <taxon>Pseudomonadota</taxon>
        <taxon>Alphaproteobacteria</taxon>
        <taxon>Sphingomonadales</taxon>
        <taxon>Sphingomonadaceae</taxon>
        <taxon>Sphingomonas</taxon>
    </lineage>
</organism>
<feature type="signal peptide" evidence="6">
    <location>
        <begin position="1"/>
        <end position="22"/>
    </location>
</feature>
<keyword evidence="8" id="KW-1185">Reference proteome</keyword>
<dbReference type="KEGG" id="sphc:CVN68_01065"/>
<comment type="similarity">
    <text evidence="2">Belongs to the MipA/OmpV family.</text>
</comment>
<feature type="chain" id="PRO_5014843063" description="MipA/OmpV family protein" evidence="6">
    <location>
        <begin position="23"/>
        <end position="264"/>
    </location>
</feature>
<evidence type="ECO:0000313" key="8">
    <source>
        <dbReference type="Proteomes" id="UP000229081"/>
    </source>
</evidence>
<keyword evidence="5" id="KW-0998">Cell outer membrane</keyword>
<gene>
    <name evidence="7" type="ORF">CVN68_01065</name>
</gene>
<proteinExistence type="inferred from homology"/>
<dbReference type="GO" id="GO:0009279">
    <property type="term" value="C:cell outer membrane"/>
    <property type="evidence" value="ECO:0007669"/>
    <property type="project" value="UniProtKB-SubCell"/>
</dbReference>
<keyword evidence="4" id="KW-0472">Membrane</keyword>
<evidence type="ECO:0000256" key="5">
    <source>
        <dbReference type="ARBA" id="ARBA00023237"/>
    </source>
</evidence>
<dbReference type="PANTHER" id="PTHR38776:SF1">
    <property type="entry name" value="MLTA-INTERACTING PROTEIN-RELATED"/>
    <property type="match status" value="1"/>
</dbReference>
<keyword evidence="3 6" id="KW-0732">Signal</keyword>
<evidence type="ECO:0000256" key="6">
    <source>
        <dbReference type="SAM" id="SignalP"/>
    </source>
</evidence>
<dbReference type="OrthoDB" id="5462484at2"/>